<evidence type="ECO:0000256" key="2">
    <source>
        <dbReference type="PIRNR" id="PIRNR016661"/>
    </source>
</evidence>
<keyword evidence="2" id="KW-1003">Cell membrane</keyword>
<organism evidence="4 5">
    <name type="scientific">Peribacillus huizhouensis</name>
    <dbReference type="NCBI Taxonomy" id="1501239"/>
    <lineage>
        <taxon>Bacteria</taxon>
        <taxon>Bacillati</taxon>
        <taxon>Bacillota</taxon>
        <taxon>Bacilli</taxon>
        <taxon>Bacillales</taxon>
        <taxon>Bacillaceae</taxon>
        <taxon>Peribacillus</taxon>
    </lineage>
</organism>
<keyword evidence="2" id="KW-0813">Transport</keyword>
<gene>
    <name evidence="4" type="ORF">HNP81_002948</name>
</gene>
<dbReference type="Gene3D" id="1.10.1760.20">
    <property type="match status" value="1"/>
</dbReference>
<dbReference type="PIRSF" id="PIRSF016661">
    <property type="entry name" value="BioY"/>
    <property type="match status" value="1"/>
</dbReference>
<feature type="transmembrane region" description="Helical" evidence="3">
    <location>
        <begin position="147"/>
        <end position="172"/>
    </location>
</feature>
<feature type="transmembrane region" description="Helical" evidence="3">
    <location>
        <begin position="88"/>
        <end position="106"/>
    </location>
</feature>
<comment type="caution">
    <text evidence="4">The sequence shown here is derived from an EMBL/GenBank/DDBJ whole genome shotgun (WGS) entry which is preliminary data.</text>
</comment>
<sequence length="188" mass="19994">MRTNSQTRLINLIIIALFSAIIGIFSQVMIPIPPVPFTGQTLAVGLAATILGAKRGTYSVLLYLLLGAVGIPVFAEMTSGISRIVGPTGGYLIGFIPAAFFVGFYLEKTKFTVFHAIIANIISMFFPLLIGTAWLKVAASLSWTAAFVGGFFPFILVGIAKAILAGWLGILLRSRLESAKVLPKSTTA</sequence>
<keyword evidence="3" id="KW-1133">Transmembrane helix</keyword>
<evidence type="ECO:0000313" key="5">
    <source>
        <dbReference type="Proteomes" id="UP000626697"/>
    </source>
</evidence>
<protein>
    <recommendedName>
        <fullName evidence="2">Biotin transporter</fullName>
    </recommendedName>
</protein>
<name>A0ABR6CTI5_9BACI</name>
<feature type="transmembrane region" description="Helical" evidence="3">
    <location>
        <begin position="113"/>
        <end position="135"/>
    </location>
</feature>
<evidence type="ECO:0000313" key="4">
    <source>
        <dbReference type="EMBL" id="MBA9027657.1"/>
    </source>
</evidence>
<evidence type="ECO:0000256" key="1">
    <source>
        <dbReference type="ARBA" id="ARBA00010692"/>
    </source>
</evidence>
<dbReference type="PANTHER" id="PTHR34295:SF1">
    <property type="entry name" value="BIOTIN TRANSPORTER BIOY"/>
    <property type="match status" value="1"/>
</dbReference>
<keyword evidence="5" id="KW-1185">Reference proteome</keyword>
<reference evidence="4 5" key="1">
    <citation type="submission" date="2020-08" db="EMBL/GenBank/DDBJ databases">
        <title>Genomic Encyclopedia of Type Strains, Phase IV (KMG-IV): sequencing the most valuable type-strain genomes for metagenomic binning, comparative biology and taxonomic classification.</title>
        <authorList>
            <person name="Goeker M."/>
        </authorList>
    </citation>
    <scope>NUCLEOTIDE SEQUENCE [LARGE SCALE GENOMIC DNA]</scope>
    <source>
        <strain evidence="4 5">DSM 105481</strain>
    </source>
</reference>
<feature type="transmembrane region" description="Helical" evidence="3">
    <location>
        <begin position="60"/>
        <end position="82"/>
    </location>
</feature>
<comment type="subcellular location">
    <subcellularLocation>
        <location evidence="2">Cell membrane</location>
        <topology evidence="2">Multi-pass membrane protein</topology>
    </subcellularLocation>
</comment>
<accession>A0ABR6CTI5</accession>
<feature type="transmembrane region" description="Helical" evidence="3">
    <location>
        <begin position="9"/>
        <end position="29"/>
    </location>
</feature>
<dbReference type="RefSeq" id="WP_028391419.1">
    <property type="nucleotide sequence ID" value="NZ_JACJHX010000009.1"/>
</dbReference>
<comment type="similarity">
    <text evidence="1 2">Belongs to the BioY family.</text>
</comment>
<evidence type="ECO:0000256" key="3">
    <source>
        <dbReference type="SAM" id="Phobius"/>
    </source>
</evidence>
<dbReference type="Proteomes" id="UP000626697">
    <property type="component" value="Unassembled WGS sequence"/>
</dbReference>
<proteinExistence type="inferred from homology"/>
<dbReference type="EMBL" id="JACJHX010000009">
    <property type="protein sequence ID" value="MBA9027657.1"/>
    <property type="molecule type" value="Genomic_DNA"/>
</dbReference>
<keyword evidence="2 3" id="KW-0472">Membrane</keyword>
<dbReference type="Pfam" id="PF02632">
    <property type="entry name" value="BioY"/>
    <property type="match status" value="1"/>
</dbReference>
<feature type="transmembrane region" description="Helical" evidence="3">
    <location>
        <begin position="35"/>
        <end position="53"/>
    </location>
</feature>
<dbReference type="PANTHER" id="PTHR34295">
    <property type="entry name" value="BIOTIN TRANSPORTER BIOY"/>
    <property type="match status" value="1"/>
</dbReference>
<dbReference type="InterPro" id="IPR003784">
    <property type="entry name" value="BioY"/>
</dbReference>
<keyword evidence="3" id="KW-0812">Transmembrane</keyword>